<comment type="caution">
    <text evidence="1">The sequence shown here is derived from an EMBL/GenBank/DDBJ whole genome shotgun (WGS) entry which is preliminary data.</text>
</comment>
<evidence type="ECO:0000313" key="1">
    <source>
        <dbReference type="EMBL" id="RHN15845.1"/>
    </source>
</evidence>
<dbReference type="RefSeq" id="WP_118485727.1">
    <property type="nucleotide sequence ID" value="NZ_QRQO01000007.1"/>
</dbReference>
<evidence type="ECO:0000313" key="2">
    <source>
        <dbReference type="Proteomes" id="UP000283700"/>
    </source>
</evidence>
<sequence>MMVMEAVREIVKKCPYLDEYYKSLSVDRLGKDSTSYSIDSVTGQQVTKRDIAGNTTRQCLFNFSSRELYTEEVRQNLDNIGFYEHFSDWLEEVSEAGDFPELDAGKTIKKIEAITCGYVFDTELDKAKYQIQCRIIYKQEARR</sequence>
<dbReference type="AlphaFoldDB" id="A0A415UCP6"/>
<organism evidence="1 2">
    <name type="scientific">Anaerobutyricum hallii</name>
    <dbReference type="NCBI Taxonomy" id="39488"/>
    <lineage>
        <taxon>Bacteria</taxon>
        <taxon>Bacillati</taxon>
        <taxon>Bacillota</taxon>
        <taxon>Clostridia</taxon>
        <taxon>Lachnospirales</taxon>
        <taxon>Lachnospiraceae</taxon>
        <taxon>Anaerobutyricum</taxon>
    </lineage>
</organism>
<accession>A0A415UCP6</accession>
<protein>
    <submittedName>
        <fullName evidence="1">Chloramphenicol resistance protein</fullName>
    </submittedName>
</protein>
<dbReference type="EMBL" id="QRQO01000007">
    <property type="protein sequence ID" value="RHN15845.1"/>
    <property type="molecule type" value="Genomic_DNA"/>
</dbReference>
<name>A0A415UCP6_9FIRM</name>
<gene>
    <name evidence="1" type="ORF">DWZ29_03935</name>
</gene>
<reference evidence="1 2" key="1">
    <citation type="submission" date="2018-08" db="EMBL/GenBank/DDBJ databases">
        <title>A genome reference for cultivated species of the human gut microbiota.</title>
        <authorList>
            <person name="Zou Y."/>
            <person name="Xue W."/>
            <person name="Luo G."/>
        </authorList>
    </citation>
    <scope>NUCLEOTIDE SEQUENCE [LARGE SCALE GENOMIC DNA]</scope>
    <source>
        <strain evidence="1 2">AF31-17AC</strain>
    </source>
</reference>
<dbReference type="Proteomes" id="UP000283700">
    <property type="component" value="Unassembled WGS sequence"/>
</dbReference>
<proteinExistence type="predicted"/>